<keyword evidence="1" id="KW-0193">Cuticle</keyword>
<name>A0A8S3XL44_PARAO</name>
<reference evidence="4" key="1">
    <citation type="submission" date="2021-04" db="EMBL/GenBank/DDBJ databases">
        <authorList>
            <person name="Tunstrom K."/>
        </authorList>
    </citation>
    <scope>NUCLEOTIDE SEQUENCE</scope>
</reference>
<evidence type="ECO:0000256" key="2">
    <source>
        <dbReference type="ARBA" id="ARBA00022737"/>
    </source>
</evidence>
<organism evidence="4 5">
    <name type="scientific">Parnassius apollo</name>
    <name type="common">Apollo butterfly</name>
    <name type="synonym">Papilio apollo</name>
    <dbReference type="NCBI Taxonomy" id="110799"/>
    <lineage>
        <taxon>Eukaryota</taxon>
        <taxon>Metazoa</taxon>
        <taxon>Ecdysozoa</taxon>
        <taxon>Arthropoda</taxon>
        <taxon>Hexapoda</taxon>
        <taxon>Insecta</taxon>
        <taxon>Pterygota</taxon>
        <taxon>Neoptera</taxon>
        <taxon>Endopterygota</taxon>
        <taxon>Lepidoptera</taxon>
        <taxon>Glossata</taxon>
        <taxon>Ditrysia</taxon>
        <taxon>Papilionoidea</taxon>
        <taxon>Papilionidae</taxon>
        <taxon>Parnassiinae</taxon>
        <taxon>Parnassini</taxon>
        <taxon>Parnassius</taxon>
        <taxon>Parnassius</taxon>
    </lineage>
</organism>
<dbReference type="GO" id="GO:0042302">
    <property type="term" value="F:structural constituent of cuticle"/>
    <property type="evidence" value="ECO:0007669"/>
    <property type="project" value="UniProtKB-KW"/>
</dbReference>
<evidence type="ECO:0000313" key="5">
    <source>
        <dbReference type="Proteomes" id="UP000691718"/>
    </source>
</evidence>
<keyword evidence="3" id="KW-0732">Signal</keyword>
<evidence type="ECO:0000256" key="3">
    <source>
        <dbReference type="SAM" id="SignalP"/>
    </source>
</evidence>
<dbReference type="EMBL" id="CAJQZP010001196">
    <property type="protein sequence ID" value="CAG5028649.1"/>
    <property type="molecule type" value="Genomic_DNA"/>
</dbReference>
<evidence type="ECO:0000313" key="4">
    <source>
        <dbReference type="EMBL" id="CAG5028649.1"/>
    </source>
</evidence>
<proteinExistence type="predicted"/>
<dbReference type="OrthoDB" id="7493332at2759"/>
<dbReference type="InterPro" id="IPR022727">
    <property type="entry name" value="Cuticle_C1"/>
</dbReference>
<dbReference type="Proteomes" id="UP000691718">
    <property type="component" value="Unassembled WGS sequence"/>
</dbReference>
<comment type="caution">
    <text evidence="4">The sequence shown here is derived from an EMBL/GenBank/DDBJ whole genome shotgun (WGS) entry which is preliminary data.</text>
</comment>
<dbReference type="Pfam" id="PF11018">
    <property type="entry name" value="Cuticle_3"/>
    <property type="match status" value="1"/>
</dbReference>
<sequence>MIIFSFPNHYKVLVFLCAAGIASAGNLLHAAPVAYSSAPAVSHVSYSSQTSHSGPYTTYAAGPGLTAYASAPVVAKSYSPAVSYQSYSTHSAPAVATYAAPVVAKTFSAPVATYSSAPSVSYQTISSHSAPLTYAAAAPVVTKTYAAPAYSTYAAPAYSTYHATPVVAKTISPALSYSSVSHPAQLTTYAAAAPAYSTYSAVPALKTAVTYSAAPAVSHVSYTGLGASYGW</sequence>
<feature type="signal peptide" evidence="3">
    <location>
        <begin position="1"/>
        <end position="24"/>
    </location>
</feature>
<protein>
    <submittedName>
        <fullName evidence="4">(apollo) hypothetical protein</fullName>
    </submittedName>
</protein>
<gene>
    <name evidence="4" type="ORF">PAPOLLO_LOCUS19099</name>
</gene>
<dbReference type="AlphaFoldDB" id="A0A8S3XL44"/>
<feature type="chain" id="PRO_5035714959" evidence="3">
    <location>
        <begin position="25"/>
        <end position="231"/>
    </location>
</feature>
<accession>A0A8S3XL44</accession>
<evidence type="ECO:0000256" key="1">
    <source>
        <dbReference type="ARBA" id="ARBA00022460"/>
    </source>
</evidence>
<keyword evidence="5" id="KW-1185">Reference proteome</keyword>
<keyword evidence="2" id="KW-0677">Repeat</keyword>